<dbReference type="Proteomes" id="UP000005697">
    <property type="component" value="Unassembled WGS sequence"/>
</dbReference>
<reference evidence="1 2" key="1">
    <citation type="submission" date="2011-01" db="EMBL/GenBank/DDBJ databases">
        <authorList>
            <person name="Muzny D."/>
            <person name="Qin X."/>
            <person name="Deng J."/>
            <person name="Jiang H."/>
            <person name="Liu Y."/>
            <person name="Qu J."/>
            <person name="Song X.-Z."/>
            <person name="Zhang L."/>
            <person name="Thornton R."/>
            <person name="Coyle M."/>
            <person name="Francisco L."/>
            <person name="Jackson L."/>
            <person name="Javaid M."/>
            <person name="Korchina V."/>
            <person name="Kovar C."/>
            <person name="Mata R."/>
            <person name="Mathew T."/>
            <person name="Ngo R."/>
            <person name="Nguyen L."/>
            <person name="Nguyen N."/>
            <person name="Okwuonu G."/>
            <person name="Ongeri F."/>
            <person name="Pham C."/>
            <person name="Simmons D."/>
            <person name="Wilczek-Boney K."/>
            <person name="Hale W."/>
            <person name="Jakkamsetti A."/>
            <person name="Pham P."/>
            <person name="Ruth R."/>
            <person name="San Lucas F."/>
            <person name="Warren J."/>
            <person name="Zhang J."/>
            <person name="Zhao Z."/>
            <person name="Zhou C."/>
            <person name="Zhu D."/>
            <person name="Lee S."/>
            <person name="Bess C."/>
            <person name="Blankenburg K."/>
            <person name="Forbes L."/>
            <person name="Fu Q."/>
            <person name="Gubbala S."/>
            <person name="Hirani K."/>
            <person name="Jayaseelan J.C."/>
            <person name="Lara F."/>
            <person name="Munidasa M."/>
            <person name="Palculict T."/>
            <person name="Patil S."/>
            <person name="Pu L.-L."/>
            <person name="Saada N."/>
            <person name="Tang L."/>
            <person name="Weissenberger G."/>
            <person name="Zhu Y."/>
            <person name="Hemphill L."/>
            <person name="Shang Y."/>
            <person name="Youmans B."/>
            <person name="Ayvaz T."/>
            <person name="Ross M."/>
            <person name="Santibanez J."/>
            <person name="Aqrawi P."/>
            <person name="Gross S."/>
            <person name="Joshi V."/>
            <person name="Fowler G."/>
            <person name="Nazareth L."/>
            <person name="Reid J."/>
            <person name="Worley K."/>
            <person name="Petrosino J."/>
            <person name="Highlander S."/>
            <person name="Gibbs R."/>
        </authorList>
    </citation>
    <scope>NUCLEOTIDE SEQUENCE [LARGE SCALE GENOMIC DNA]</scope>
    <source>
        <strain evidence="1 2">DSM 16608</strain>
    </source>
</reference>
<keyword evidence="2" id="KW-1185">Reference proteome</keyword>
<organism evidence="1 2">
    <name type="scientific">Prevotella multiformis DSM 16608</name>
    <dbReference type="NCBI Taxonomy" id="888743"/>
    <lineage>
        <taxon>Bacteria</taxon>
        <taxon>Pseudomonadati</taxon>
        <taxon>Bacteroidota</taxon>
        <taxon>Bacteroidia</taxon>
        <taxon>Bacteroidales</taxon>
        <taxon>Prevotellaceae</taxon>
        <taxon>Prevotella</taxon>
    </lineage>
</organism>
<protein>
    <submittedName>
        <fullName evidence="1">Uncharacterized protein</fullName>
    </submittedName>
</protein>
<sequence length="85" mass="9451">MDFNAQPPFNRQSLIGFGKAGFSSSNKAHRPLAFTTGCSRSGNRRQAGLPTTRSVSGINVSCPSCYHPPIQRSFHFHTLRIQIRF</sequence>
<dbReference type="STRING" id="888743.HMPREF9141_0590"/>
<evidence type="ECO:0000313" key="1">
    <source>
        <dbReference type="EMBL" id="EGC20876.1"/>
    </source>
</evidence>
<dbReference type="HOGENOM" id="CLU_2509938_0_0_10"/>
<dbReference type="AlphaFoldDB" id="F0F4S4"/>
<evidence type="ECO:0000313" key="2">
    <source>
        <dbReference type="Proteomes" id="UP000005697"/>
    </source>
</evidence>
<gene>
    <name evidence="1" type="ORF">HMPREF9141_0590</name>
</gene>
<name>F0F4S4_9BACT</name>
<accession>F0F4S4</accession>
<proteinExistence type="predicted"/>
<comment type="caution">
    <text evidence="1">The sequence shown here is derived from an EMBL/GenBank/DDBJ whole genome shotgun (WGS) entry which is preliminary data.</text>
</comment>
<dbReference type="EMBL" id="AEWX01000006">
    <property type="protein sequence ID" value="EGC20876.1"/>
    <property type="molecule type" value="Genomic_DNA"/>
</dbReference>